<feature type="chain" id="PRO_5030135436" description="Secreted protein" evidence="1">
    <location>
        <begin position="24"/>
        <end position="103"/>
    </location>
</feature>
<protein>
    <recommendedName>
        <fullName evidence="4">Secreted protein</fullName>
    </recommendedName>
</protein>
<keyword evidence="1" id="KW-0732">Signal</keyword>
<organism evidence="2 3">
    <name type="scientific">Microvirga tunisiensis</name>
    <dbReference type="NCBI Taxonomy" id="2108360"/>
    <lineage>
        <taxon>Bacteria</taxon>
        <taxon>Pseudomonadati</taxon>
        <taxon>Pseudomonadota</taxon>
        <taxon>Alphaproteobacteria</taxon>
        <taxon>Hyphomicrobiales</taxon>
        <taxon>Methylobacteriaceae</taxon>
        <taxon>Microvirga</taxon>
    </lineage>
</organism>
<proteinExistence type="predicted"/>
<dbReference type="EMBL" id="VOSK01000055">
    <property type="protein sequence ID" value="MPR26625.1"/>
    <property type="molecule type" value="Genomic_DNA"/>
</dbReference>
<dbReference type="OrthoDB" id="8020854at2"/>
<dbReference type="Proteomes" id="UP000403266">
    <property type="component" value="Unassembled WGS sequence"/>
</dbReference>
<evidence type="ECO:0008006" key="4">
    <source>
        <dbReference type="Google" id="ProtNLM"/>
    </source>
</evidence>
<evidence type="ECO:0000313" key="2">
    <source>
        <dbReference type="EMBL" id="MPR26625.1"/>
    </source>
</evidence>
<reference evidence="2 3" key="1">
    <citation type="journal article" date="2019" name="Syst. Appl. Microbiol.">
        <title>Microvirga tunisiensis sp. nov., a root nodule symbiotic bacterium isolated from Lupinus micranthus and L. luteus grown in Northern Tunisia.</title>
        <authorList>
            <person name="Msaddak A."/>
            <person name="Rejili M."/>
            <person name="Duran D."/>
            <person name="Mars M."/>
            <person name="Palacios J.M."/>
            <person name="Ruiz-Argueso T."/>
            <person name="Rey L."/>
            <person name="Imperial J."/>
        </authorList>
    </citation>
    <scope>NUCLEOTIDE SEQUENCE [LARGE SCALE GENOMIC DNA]</scope>
    <source>
        <strain evidence="2 3">Lmie10</strain>
    </source>
</reference>
<dbReference type="RefSeq" id="WP_152712793.1">
    <property type="nucleotide sequence ID" value="NZ_VOSJ01000128.1"/>
</dbReference>
<comment type="caution">
    <text evidence="2">The sequence shown here is derived from an EMBL/GenBank/DDBJ whole genome shotgun (WGS) entry which is preliminary data.</text>
</comment>
<dbReference type="AlphaFoldDB" id="A0A5N7MHX0"/>
<name>A0A5N7MHX0_9HYPH</name>
<evidence type="ECO:0000256" key="1">
    <source>
        <dbReference type="SAM" id="SignalP"/>
    </source>
</evidence>
<accession>A0A5N7MHX0</accession>
<keyword evidence="3" id="KW-1185">Reference proteome</keyword>
<feature type="signal peptide" evidence="1">
    <location>
        <begin position="1"/>
        <end position="23"/>
    </location>
</feature>
<gene>
    <name evidence="2" type="ORF">FS320_15710</name>
</gene>
<evidence type="ECO:0000313" key="3">
    <source>
        <dbReference type="Proteomes" id="UP000403266"/>
    </source>
</evidence>
<sequence>MRTSVAACLAVFAGLVLPTFALAADSEKSLPDTDLVAPFHSNERTYFREHRLRAYERTRAGTRHGATCVTPKGVCWIAEPLSSGNGCSCESRRLGTIHGTIGG</sequence>